<dbReference type="Proteomes" id="UP000214715">
    <property type="component" value="Genome"/>
</dbReference>
<keyword evidence="2" id="KW-1185">Reference proteome</keyword>
<name>A0A024FRG7_9CAUD</name>
<sequence>YGNRLGVYAAGTSLSPARRTNRFLYPLQRDFPPVSGPDHETTKS</sequence>
<reference evidence="1 2" key="1">
    <citation type="submission" date="2014-04" db="EMBL/GenBank/DDBJ databases">
        <title>Whole genome of SPG24 was analyzed in behalf of its correct identification and originality.</title>
        <authorList>
            <person name="Lee O.H."/>
        </authorList>
    </citation>
    <scope>NUCLEOTIDE SEQUENCE [LARGE SCALE GENOMIC DNA]</scope>
    <source>
        <strain evidence="1 2">SPG24</strain>
    </source>
</reference>
<dbReference type="EMBL" id="AB930182">
    <property type="protein sequence ID" value="BAO79533.1"/>
    <property type="molecule type" value="Genomic_DNA"/>
</dbReference>
<evidence type="ECO:0000313" key="2">
    <source>
        <dbReference type="Proteomes" id="UP000214715"/>
    </source>
</evidence>
<evidence type="ECO:0000313" key="1">
    <source>
        <dbReference type="EMBL" id="BAO79533.1"/>
    </source>
</evidence>
<organism evidence="1 2">
    <name type="scientific">Bacillus phage SPG24</name>
    <dbReference type="NCBI Taxonomy" id="1497851"/>
    <lineage>
        <taxon>Viruses</taxon>
        <taxon>Duplodnaviria</taxon>
        <taxon>Heunggongvirae</taxon>
        <taxon>Uroviricota</taxon>
        <taxon>Caudoviricetes</taxon>
        <taxon>Herelleviridae</taxon>
        <taxon>Bastillevirinae</taxon>
        <taxon>Nitunavirus</taxon>
        <taxon>Nitunavirus SPG24</taxon>
    </lineage>
</organism>
<protein>
    <submittedName>
        <fullName evidence="1">Uncharacterized protein</fullName>
    </submittedName>
</protein>
<feature type="non-terminal residue" evidence="1">
    <location>
        <position position="1"/>
    </location>
</feature>
<accession>A0A024FRG7</accession>
<proteinExistence type="predicted"/>